<dbReference type="InterPro" id="IPR047057">
    <property type="entry name" value="MerR_fam"/>
</dbReference>
<dbReference type="KEGG" id="cpat:CLPA_c11460"/>
<keyword evidence="1" id="KW-0238">DNA-binding</keyword>
<reference evidence="3 6" key="1">
    <citation type="journal article" date="2015" name="Genome Announc.">
        <title>Complete Genome Sequence of the Nitrogen-Fixing and Solvent-Producing Clostridium pasteurianum DSM 525.</title>
        <authorList>
            <person name="Poehlein A."/>
            <person name="Grosse-Honebrink A."/>
            <person name="Zhang Y."/>
            <person name="Minton N.P."/>
            <person name="Daniel R."/>
        </authorList>
    </citation>
    <scope>NUCLEOTIDE SEQUENCE [LARGE SCALE GENOMIC DNA]</scope>
    <source>
        <strain evidence="3">DSM 525</strain>
        <strain evidence="6">DSM 525 / ATCC 6013</strain>
    </source>
</reference>
<dbReference type="CDD" id="cd01109">
    <property type="entry name" value="HTH_YyaN"/>
    <property type="match status" value="1"/>
</dbReference>
<dbReference type="InterPro" id="IPR009061">
    <property type="entry name" value="DNA-bd_dom_put_sf"/>
</dbReference>
<dbReference type="SUPFAM" id="SSF46955">
    <property type="entry name" value="Putative DNA-binding domain"/>
    <property type="match status" value="1"/>
</dbReference>
<dbReference type="EMBL" id="JPGY02000001">
    <property type="protein sequence ID" value="KRU12758.1"/>
    <property type="molecule type" value="Genomic_DNA"/>
</dbReference>
<evidence type="ECO:0000313" key="6">
    <source>
        <dbReference type="Proteomes" id="UP000030905"/>
    </source>
</evidence>
<accession>A0A0H3J095</accession>
<evidence type="ECO:0000313" key="4">
    <source>
        <dbReference type="EMBL" id="KRU12758.1"/>
    </source>
</evidence>
<dbReference type="KEGG" id="cpae:CPAST_c11460"/>
<dbReference type="PANTHER" id="PTHR30204">
    <property type="entry name" value="REDOX-CYCLING DRUG-SENSING TRANSCRIPTIONAL ACTIVATOR SOXR"/>
    <property type="match status" value="1"/>
</dbReference>
<dbReference type="SMART" id="SM00422">
    <property type="entry name" value="HTH_MERR"/>
    <property type="match status" value="1"/>
</dbReference>
<keyword evidence="6" id="KW-1185">Reference proteome</keyword>
<organism evidence="3 6">
    <name type="scientific">Clostridium pasteurianum DSM 525 = ATCC 6013</name>
    <dbReference type="NCBI Taxonomy" id="1262449"/>
    <lineage>
        <taxon>Bacteria</taxon>
        <taxon>Bacillati</taxon>
        <taxon>Bacillota</taxon>
        <taxon>Clostridia</taxon>
        <taxon>Eubacteriales</taxon>
        <taxon>Clostridiaceae</taxon>
        <taxon>Clostridium</taxon>
    </lineage>
</organism>
<dbReference type="PANTHER" id="PTHR30204:SF82">
    <property type="entry name" value="TRANSCRIPTIONAL REGULATOR, MERR FAMILY"/>
    <property type="match status" value="1"/>
</dbReference>
<dbReference type="PROSITE" id="PS50937">
    <property type="entry name" value="HTH_MERR_2"/>
    <property type="match status" value="1"/>
</dbReference>
<dbReference type="Pfam" id="PF13411">
    <property type="entry name" value="MerR_1"/>
    <property type="match status" value="1"/>
</dbReference>
<reference evidence="4 5" key="3">
    <citation type="journal article" name="Genome Announc.">
        <title>Improved Draft Genome Sequence of Clostridium pasteurianum Strain ATCC 6013 (DSM 525) Using a Hybrid Next-Generation Sequencing Approach.</title>
        <authorList>
            <person name="Pyne M.E."/>
            <person name="Utturkar S."/>
            <person name="Brown S.D."/>
            <person name="Moo-Young M."/>
            <person name="Chung D.A."/>
            <person name="Chou C.P."/>
        </authorList>
    </citation>
    <scope>NUCLEOTIDE SEQUENCE [LARGE SCALE GENOMIC DNA]</scope>
    <source>
        <strain evidence="4 5">ATCC 6013</strain>
    </source>
</reference>
<evidence type="ECO:0000256" key="1">
    <source>
        <dbReference type="ARBA" id="ARBA00023125"/>
    </source>
</evidence>
<dbReference type="AlphaFoldDB" id="A0A0H3J095"/>
<dbReference type="Proteomes" id="UP000030905">
    <property type="component" value="Chromosome"/>
</dbReference>
<evidence type="ECO:0000313" key="3">
    <source>
        <dbReference type="EMBL" id="AJA51234.1"/>
    </source>
</evidence>
<dbReference type="GeneID" id="93073336"/>
<dbReference type="eggNOG" id="COG0789">
    <property type="taxonomic scope" value="Bacteria"/>
</dbReference>
<evidence type="ECO:0000313" key="5">
    <source>
        <dbReference type="Proteomes" id="UP000028042"/>
    </source>
</evidence>
<dbReference type="GO" id="GO:0003700">
    <property type="term" value="F:DNA-binding transcription factor activity"/>
    <property type="evidence" value="ECO:0007669"/>
    <property type="project" value="InterPro"/>
</dbReference>
<dbReference type="InterPro" id="IPR000551">
    <property type="entry name" value="MerR-type_HTH_dom"/>
</dbReference>
<dbReference type="GO" id="GO:0003677">
    <property type="term" value="F:DNA binding"/>
    <property type="evidence" value="ECO:0007669"/>
    <property type="project" value="UniProtKB-KW"/>
</dbReference>
<protein>
    <submittedName>
        <fullName evidence="3">Putative transcriptional regulator</fullName>
    </submittedName>
    <submittedName>
        <fullName evidence="4">Transcriptional regulator, MerR family</fullName>
    </submittedName>
</protein>
<sequence length="128" mass="15271">MNYSISEAAKKFDLETHTLRYYEKEGIISPHKTERGIRYFTDSDLEELGMVCCLRSTGMPIKDIKKYFDLCSKGDTTLENRMKIFTSHREHILQEIEELQKHLLKIEEKIKWYSGYIKCKEYKAYSNK</sequence>
<dbReference type="PATRIC" id="fig|1262449.3.peg.1817"/>
<dbReference type="Proteomes" id="UP000028042">
    <property type="component" value="Unassembled WGS sequence"/>
</dbReference>
<proteinExistence type="predicted"/>
<evidence type="ECO:0000259" key="2">
    <source>
        <dbReference type="PROSITE" id="PS50937"/>
    </source>
</evidence>
<dbReference type="RefSeq" id="WP_003444391.1">
    <property type="nucleotide sequence ID" value="NZ_ANZB01000005.1"/>
</dbReference>
<dbReference type="Gene3D" id="1.10.1660.10">
    <property type="match status" value="1"/>
</dbReference>
<gene>
    <name evidence="3" type="ORF">CLPA_c11460</name>
    <name evidence="4" type="ORF">CP6013_02006</name>
</gene>
<dbReference type="EMBL" id="CP009268">
    <property type="protein sequence ID" value="AJA51234.1"/>
    <property type="molecule type" value="Genomic_DNA"/>
</dbReference>
<name>A0A0H3J095_CLOPA</name>
<reference evidence="4" key="2">
    <citation type="submission" date="2015-10" db="EMBL/GenBank/DDBJ databases">
        <title>Improved Draft Genome Sequence of Clostridium pasteurianum Strain ATCC 6013 (DSM 525) Using a Hybrid Next-Generation Sequencing Approach.</title>
        <authorList>
            <person name="Pyne M.E."/>
            <person name="Utturkar S.M."/>
            <person name="Brown S.D."/>
            <person name="Moo-Young M."/>
            <person name="Chung D.A."/>
            <person name="Chou P.C."/>
        </authorList>
    </citation>
    <scope>NUCLEOTIDE SEQUENCE</scope>
    <source>
        <strain evidence="4">ATCC 6013</strain>
    </source>
</reference>
<feature type="domain" description="HTH merR-type" evidence="2">
    <location>
        <begin position="2"/>
        <end position="70"/>
    </location>
</feature>